<organism evidence="1 2">
    <name type="scientific">Dentiscutata heterogama</name>
    <dbReference type="NCBI Taxonomy" id="1316150"/>
    <lineage>
        <taxon>Eukaryota</taxon>
        <taxon>Fungi</taxon>
        <taxon>Fungi incertae sedis</taxon>
        <taxon>Mucoromycota</taxon>
        <taxon>Glomeromycotina</taxon>
        <taxon>Glomeromycetes</taxon>
        <taxon>Diversisporales</taxon>
        <taxon>Gigasporaceae</taxon>
        <taxon>Dentiscutata</taxon>
    </lineage>
</organism>
<reference evidence="1" key="1">
    <citation type="submission" date="2021-06" db="EMBL/GenBank/DDBJ databases">
        <authorList>
            <person name="Kallberg Y."/>
            <person name="Tangrot J."/>
            <person name="Rosling A."/>
        </authorList>
    </citation>
    <scope>NUCLEOTIDE SEQUENCE</scope>
    <source>
        <strain evidence="1">IL203A</strain>
    </source>
</reference>
<protein>
    <submittedName>
        <fullName evidence="1">15004_t:CDS:1</fullName>
    </submittedName>
</protein>
<name>A0ACA9QGG9_9GLOM</name>
<keyword evidence="2" id="KW-1185">Reference proteome</keyword>
<sequence>CPSTIVSLENVRDQVYYAENYGTAAISTIKLEAVPSFTIQLARFF</sequence>
<accession>A0ACA9QGG9</accession>
<comment type="caution">
    <text evidence="1">The sequence shown here is derived from an EMBL/GenBank/DDBJ whole genome shotgun (WGS) entry which is preliminary data.</text>
</comment>
<proteinExistence type="predicted"/>
<dbReference type="EMBL" id="CAJVPU010045814">
    <property type="protein sequence ID" value="CAG8750304.1"/>
    <property type="molecule type" value="Genomic_DNA"/>
</dbReference>
<evidence type="ECO:0000313" key="1">
    <source>
        <dbReference type="EMBL" id="CAG8750304.1"/>
    </source>
</evidence>
<evidence type="ECO:0000313" key="2">
    <source>
        <dbReference type="Proteomes" id="UP000789702"/>
    </source>
</evidence>
<feature type="non-terminal residue" evidence="1">
    <location>
        <position position="1"/>
    </location>
</feature>
<dbReference type="Proteomes" id="UP000789702">
    <property type="component" value="Unassembled WGS sequence"/>
</dbReference>
<feature type="non-terminal residue" evidence="1">
    <location>
        <position position="45"/>
    </location>
</feature>
<gene>
    <name evidence="1" type="ORF">DHETER_LOCUS14593</name>
</gene>